<dbReference type="KEGG" id="maer:DAI18_07630"/>
<evidence type="ECO:0000256" key="1">
    <source>
        <dbReference type="ARBA" id="ARBA00007734"/>
    </source>
</evidence>
<reference evidence="4 5" key="1">
    <citation type="submission" date="2018-04" db="EMBL/GenBank/DDBJ databases">
        <title>Denitrifier Microvirgula.</title>
        <authorList>
            <person name="Anderson E."/>
            <person name="Jang J."/>
            <person name="Ishii S."/>
        </authorList>
    </citation>
    <scope>NUCLEOTIDE SEQUENCE [LARGE SCALE GENOMIC DNA]</scope>
    <source>
        <strain evidence="4 5">BE2.4</strain>
    </source>
</reference>
<evidence type="ECO:0000313" key="5">
    <source>
        <dbReference type="Proteomes" id="UP000244173"/>
    </source>
</evidence>
<protein>
    <submittedName>
        <fullName evidence="4">Transglycosylase</fullName>
    </submittedName>
</protein>
<gene>
    <name evidence="4" type="ORF">DAI18_07630</name>
</gene>
<comment type="similarity">
    <text evidence="1">Belongs to the transglycosylase Slt family.</text>
</comment>
<proteinExistence type="inferred from homology"/>
<dbReference type="STRING" id="1122240.GCA_000620105_02415"/>
<dbReference type="Pfam" id="PF01464">
    <property type="entry name" value="SLT"/>
    <property type="match status" value="1"/>
</dbReference>
<evidence type="ECO:0000256" key="2">
    <source>
        <dbReference type="SAM" id="SignalP"/>
    </source>
</evidence>
<dbReference type="Gene3D" id="1.10.530.10">
    <property type="match status" value="1"/>
</dbReference>
<feature type="chain" id="PRO_5015720131" evidence="2">
    <location>
        <begin position="24"/>
        <end position="221"/>
    </location>
</feature>
<keyword evidence="5" id="KW-1185">Reference proteome</keyword>
<dbReference type="Proteomes" id="UP000244173">
    <property type="component" value="Chromosome"/>
</dbReference>
<dbReference type="RefSeq" id="WP_107889067.1">
    <property type="nucleotide sequence ID" value="NZ_CP028519.1"/>
</dbReference>
<evidence type="ECO:0000313" key="4">
    <source>
        <dbReference type="EMBL" id="AVY93929.1"/>
    </source>
</evidence>
<feature type="domain" description="Transglycosylase SLT" evidence="3">
    <location>
        <begin position="89"/>
        <end position="183"/>
    </location>
</feature>
<sequence length="221" mass="25067">MTTLRARPLLLALCLLCALPAQAGAQREERMAAGVASAMRDGLNERTLPRMEFVNAEEGRDWLFEMSRRLEARLPDRQWRERLLVSIHYEATRVGLDPQLVLGLIQVESGFKSQAQSGVGARGLMQVMPFWLGAIGSPGHDLFEYRTNLRYGCVILRHYLDIERGNLFRALGRYNGSLGQSGYPNAVQAAWKQWQWNWSPTLRAAATERPARADRQRISNE</sequence>
<dbReference type="PANTHER" id="PTHR37423">
    <property type="entry name" value="SOLUBLE LYTIC MUREIN TRANSGLYCOSYLASE-RELATED"/>
    <property type="match status" value="1"/>
</dbReference>
<accession>A0A2S0P961</accession>
<organism evidence="4 5">
    <name type="scientific">Microvirgula aerodenitrificans</name>
    <dbReference type="NCBI Taxonomy" id="57480"/>
    <lineage>
        <taxon>Bacteria</taxon>
        <taxon>Pseudomonadati</taxon>
        <taxon>Pseudomonadota</taxon>
        <taxon>Betaproteobacteria</taxon>
        <taxon>Neisseriales</taxon>
        <taxon>Aquaspirillaceae</taxon>
        <taxon>Microvirgula</taxon>
    </lineage>
</organism>
<dbReference type="SUPFAM" id="SSF53955">
    <property type="entry name" value="Lysozyme-like"/>
    <property type="match status" value="1"/>
</dbReference>
<dbReference type="PANTHER" id="PTHR37423:SF5">
    <property type="entry name" value="SOLUBLE LYTIC MUREIN TRANSGLYCOSYLASE"/>
    <property type="match status" value="1"/>
</dbReference>
<dbReference type="InterPro" id="IPR008258">
    <property type="entry name" value="Transglycosylase_SLT_dom_1"/>
</dbReference>
<dbReference type="InterPro" id="IPR023346">
    <property type="entry name" value="Lysozyme-like_dom_sf"/>
</dbReference>
<name>A0A2S0P961_9NEIS</name>
<dbReference type="EMBL" id="CP028519">
    <property type="protein sequence ID" value="AVY93929.1"/>
    <property type="molecule type" value="Genomic_DNA"/>
</dbReference>
<dbReference type="AlphaFoldDB" id="A0A2S0P961"/>
<feature type="signal peptide" evidence="2">
    <location>
        <begin position="1"/>
        <end position="23"/>
    </location>
</feature>
<keyword evidence="2" id="KW-0732">Signal</keyword>
<dbReference type="OrthoDB" id="92254at2"/>
<evidence type="ECO:0000259" key="3">
    <source>
        <dbReference type="Pfam" id="PF01464"/>
    </source>
</evidence>